<evidence type="ECO:0000256" key="4">
    <source>
        <dbReference type="SAM" id="Phobius"/>
    </source>
</evidence>
<feature type="transmembrane region" description="Helical" evidence="4">
    <location>
        <begin position="213"/>
        <end position="237"/>
    </location>
</feature>
<feature type="domain" description="Fibronectin type-II" evidence="5">
    <location>
        <begin position="103"/>
        <end position="152"/>
    </location>
</feature>
<dbReference type="SMART" id="SM00059">
    <property type="entry name" value="FN2"/>
    <property type="match status" value="1"/>
</dbReference>
<evidence type="ECO:0000313" key="6">
    <source>
        <dbReference type="EMBL" id="QDZ23173.1"/>
    </source>
</evidence>
<dbReference type="Proteomes" id="UP000316726">
    <property type="component" value="Chromosome 9"/>
</dbReference>
<feature type="region of interest" description="Disordered" evidence="3">
    <location>
        <begin position="153"/>
        <end position="176"/>
    </location>
</feature>
<protein>
    <recommendedName>
        <fullName evidence="5">Fibronectin type-II domain-containing protein</fullName>
    </recommendedName>
</protein>
<keyword evidence="4" id="KW-1133">Transmembrane helix</keyword>
<evidence type="ECO:0000256" key="3">
    <source>
        <dbReference type="SAM" id="MobiDB-lite"/>
    </source>
</evidence>
<dbReference type="AlphaFoldDB" id="A0A5B8MRU1"/>
<sequence length="274" mass="29316">MVVAQDLQRGTLSSSGIERELTGGGEGCDCSCRAVDTSGQTVPSDLLLENKAQLACSTCCESNELVDAMAPFLPKNTRETVGGKACNEPKGLLSVFLQPTCWTVAAGEACDFPFIVGYNQVVVDCTLTGETKPWCVYDHDAWNERGEGWGYCAPKSSDQGTTDPPSSSSSQQPESENLDKILANLTETQEASLSANEKDLYSTVKTSGGLTPAGIAVVTVICVLIVGIMVLTGFVIWKLRSRIKQRRQQAFHEMDKPRSPGGGQNQGEVAMNPL</sequence>
<evidence type="ECO:0000256" key="2">
    <source>
        <dbReference type="ARBA" id="ARBA00023157"/>
    </source>
</evidence>
<dbReference type="InterPro" id="IPR013806">
    <property type="entry name" value="Kringle-like"/>
</dbReference>
<dbReference type="InterPro" id="IPR000562">
    <property type="entry name" value="FN_type2_dom"/>
</dbReference>
<feature type="region of interest" description="Disordered" evidence="3">
    <location>
        <begin position="250"/>
        <end position="274"/>
    </location>
</feature>
<dbReference type="InterPro" id="IPR036943">
    <property type="entry name" value="FN_type2_sf"/>
</dbReference>
<proteinExistence type="predicted"/>
<gene>
    <name evidence="6" type="ORF">A3770_09p56910</name>
</gene>
<feature type="compositionally biased region" description="Low complexity" evidence="3">
    <location>
        <begin position="156"/>
        <end position="175"/>
    </location>
</feature>
<dbReference type="EMBL" id="CP031042">
    <property type="protein sequence ID" value="QDZ23173.1"/>
    <property type="molecule type" value="Genomic_DNA"/>
</dbReference>
<evidence type="ECO:0000259" key="5">
    <source>
        <dbReference type="SMART" id="SM00059"/>
    </source>
</evidence>
<reference evidence="6 7" key="1">
    <citation type="submission" date="2018-07" db="EMBL/GenBank/DDBJ databases">
        <title>The complete nuclear genome of the prasinophyte Chloropicon primus (CCMP1205).</title>
        <authorList>
            <person name="Pombert J.-F."/>
            <person name="Otis C."/>
            <person name="Turmel M."/>
            <person name="Lemieux C."/>
        </authorList>
    </citation>
    <scope>NUCLEOTIDE SEQUENCE [LARGE SCALE GENOMIC DNA]</scope>
    <source>
        <strain evidence="6 7">CCMP1205</strain>
    </source>
</reference>
<keyword evidence="4" id="KW-0812">Transmembrane</keyword>
<keyword evidence="2" id="KW-1015">Disulfide bond</keyword>
<dbReference type="SUPFAM" id="SSF57440">
    <property type="entry name" value="Kringle-like"/>
    <property type="match status" value="1"/>
</dbReference>
<evidence type="ECO:0000256" key="1">
    <source>
        <dbReference type="ARBA" id="ARBA00022737"/>
    </source>
</evidence>
<accession>A0A5B8MRU1</accession>
<keyword evidence="7" id="KW-1185">Reference proteome</keyword>
<keyword evidence="4" id="KW-0472">Membrane</keyword>
<name>A0A5B8MRU1_9CHLO</name>
<dbReference type="Gene3D" id="2.10.10.10">
    <property type="entry name" value="Fibronectin, type II, collagen-binding"/>
    <property type="match status" value="1"/>
</dbReference>
<keyword evidence="1" id="KW-0677">Repeat</keyword>
<organism evidence="6 7">
    <name type="scientific">Chloropicon primus</name>
    <dbReference type="NCBI Taxonomy" id="1764295"/>
    <lineage>
        <taxon>Eukaryota</taxon>
        <taxon>Viridiplantae</taxon>
        <taxon>Chlorophyta</taxon>
        <taxon>Chloropicophyceae</taxon>
        <taxon>Chloropicales</taxon>
        <taxon>Chloropicaceae</taxon>
        <taxon>Chloropicon</taxon>
    </lineage>
</organism>
<evidence type="ECO:0000313" key="7">
    <source>
        <dbReference type="Proteomes" id="UP000316726"/>
    </source>
</evidence>